<evidence type="ECO:0000256" key="1">
    <source>
        <dbReference type="ARBA" id="ARBA00022475"/>
    </source>
</evidence>
<reference evidence="7" key="1">
    <citation type="submission" date="2016-10" db="EMBL/GenBank/DDBJ databases">
        <authorList>
            <person name="de Groot N.N."/>
        </authorList>
    </citation>
    <scope>NUCLEOTIDE SEQUENCE</scope>
</reference>
<organism evidence="7">
    <name type="scientific">hydrothermal vent metagenome</name>
    <dbReference type="NCBI Taxonomy" id="652676"/>
    <lineage>
        <taxon>unclassified sequences</taxon>
        <taxon>metagenomes</taxon>
        <taxon>ecological metagenomes</taxon>
    </lineage>
</organism>
<dbReference type="AlphaFoldDB" id="A0A1W1E882"/>
<dbReference type="PANTHER" id="PTHR30589:SF0">
    <property type="entry name" value="PHOSPHATIDYLGLYCEROL--PROLIPOPROTEIN DIACYLGLYCERYL TRANSFERASE"/>
    <property type="match status" value="1"/>
</dbReference>
<sequence>MKTSYLVWNIDPVLLHLGPLQLRWYGIFFVGSFFIGFHFMQWIYKRENRDPMLLDTLLIYLLIGTVIGARLMHCFAYEPDFYLAHPIEILKVWKGGLASHGGLIGVLIAMYLFTKKYHESFFWLISRVAIPGALSAASIRLGNFFNSEIIGIPTDKPWAVIFTRIDMLPRHPVQLYESFAYLLLFFLLWWLYVKLKPALVTYLFPGLFFLYVFSTRFFLEFFKTKQADYQWDIPLSTGQALSIPFIILGLIWTVLALKKYLILNR</sequence>
<gene>
    <name evidence="7" type="ORF">MNB_SV-4-1278</name>
</gene>
<dbReference type="GO" id="GO:0008961">
    <property type="term" value="F:phosphatidylglycerol-prolipoprotein diacylglyceryl transferase activity"/>
    <property type="evidence" value="ECO:0007669"/>
    <property type="project" value="InterPro"/>
</dbReference>
<keyword evidence="4 6" id="KW-1133">Transmembrane helix</keyword>
<feature type="transmembrane region" description="Helical" evidence="6">
    <location>
        <begin position="120"/>
        <end position="139"/>
    </location>
</feature>
<dbReference type="EMBL" id="FPIB01000010">
    <property type="protein sequence ID" value="SFV90162.1"/>
    <property type="molecule type" value="Genomic_DNA"/>
</dbReference>
<dbReference type="EC" id="2.4.99.-" evidence="7"/>
<protein>
    <submittedName>
        <fullName evidence="7">Prolipoprotein diacylglyceryl transferase</fullName>
        <ecNumber evidence="7">2.4.99.-</ecNumber>
    </submittedName>
</protein>
<evidence type="ECO:0000256" key="4">
    <source>
        <dbReference type="ARBA" id="ARBA00022989"/>
    </source>
</evidence>
<accession>A0A1W1E882</accession>
<feature type="transmembrane region" description="Helical" evidence="6">
    <location>
        <begin position="92"/>
        <end position="113"/>
    </location>
</feature>
<keyword evidence="2 7" id="KW-0808">Transferase</keyword>
<dbReference type="PANTHER" id="PTHR30589">
    <property type="entry name" value="PROLIPOPROTEIN DIACYLGLYCERYL TRANSFERASE"/>
    <property type="match status" value="1"/>
</dbReference>
<dbReference type="NCBIfam" id="TIGR00544">
    <property type="entry name" value="lgt"/>
    <property type="match status" value="1"/>
</dbReference>
<feature type="transmembrane region" description="Helical" evidence="6">
    <location>
        <begin position="52"/>
        <end position="72"/>
    </location>
</feature>
<feature type="transmembrane region" description="Helical" evidence="6">
    <location>
        <begin position="173"/>
        <end position="192"/>
    </location>
</feature>
<keyword evidence="3 6" id="KW-0812">Transmembrane</keyword>
<proteinExistence type="inferred from homology"/>
<evidence type="ECO:0000256" key="6">
    <source>
        <dbReference type="SAM" id="Phobius"/>
    </source>
</evidence>
<feature type="transmembrane region" description="Helical" evidence="6">
    <location>
        <begin position="239"/>
        <end position="257"/>
    </location>
</feature>
<keyword evidence="5 6" id="KW-0472">Membrane</keyword>
<feature type="transmembrane region" description="Helical" evidence="6">
    <location>
        <begin position="199"/>
        <end position="219"/>
    </location>
</feature>
<dbReference type="Pfam" id="PF01790">
    <property type="entry name" value="LGT"/>
    <property type="match status" value="1"/>
</dbReference>
<evidence type="ECO:0000256" key="2">
    <source>
        <dbReference type="ARBA" id="ARBA00022679"/>
    </source>
</evidence>
<dbReference type="GO" id="GO:0005886">
    <property type="term" value="C:plasma membrane"/>
    <property type="evidence" value="ECO:0007669"/>
    <property type="project" value="InterPro"/>
</dbReference>
<evidence type="ECO:0000313" key="7">
    <source>
        <dbReference type="EMBL" id="SFV90162.1"/>
    </source>
</evidence>
<keyword evidence="7" id="KW-0449">Lipoprotein</keyword>
<feature type="transmembrane region" description="Helical" evidence="6">
    <location>
        <begin position="22"/>
        <end position="40"/>
    </location>
</feature>
<dbReference type="HAMAP" id="MF_01147">
    <property type="entry name" value="Lgt"/>
    <property type="match status" value="1"/>
</dbReference>
<name>A0A1W1E882_9ZZZZ</name>
<keyword evidence="7" id="KW-0328">Glycosyltransferase</keyword>
<evidence type="ECO:0000256" key="3">
    <source>
        <dbReference type="ARBA" id="ARBA00022692"/>
    </source>
</evidence>
<dbReference type="GO" id="GO:0042158">
    <property type="term" value="P:lipoprotein biosynthetic process"/>
    <property type="evidence" value="ECO:0007669"/>
    <property type="project" value="InterPro"/>
</dbReference>
<keyword evidence="1" id="KW-1003">Cell membrane</keyword>
<evidence type="ECO:0000256" key="5">
    <source>
        <dbReference type="ARBA" id="ARBA00023136"/>
    </source>
</evidence>
<dbReference type="InterPro" id="IPR001640">
    <property type="entry name" value="Lgt"/>
</dbReference>